<dbReference type="Gene3D" id="2.170.190.11">
    <property type="entry name" value="Molybdopterin biosynthesis moea protein, domain 3"/>
    <property type="match status" value="1"/>
</dbReference>
<evidence type="ECO:0000256" key="7">
    <source>
        <dbReference type="RuleBase" id="RU365090"/>
    </source>
</evidence>
<dbReference type="EC" id="2.10.1.1" evidence="7"/>
<dbReference type="PANTHER" id="PTHR10192">
    <property type="entry name" value="MOLYBDOPTERIN BIOSYNTHESIS PROTEIN"/>
    <property type="match status" value="1"/>
</dbReference>
<organism evidence="9 10">
    <name type="scientific">Agromyces tropicus</name>
    <dbReference type="NCBI Taxonomy" id="555371"/>
    <lineage>
        <taxon>Bacteria</taxon>
        <taxon>Bacillati</taxon>
        <taxon>Actinomycetota</taxon>
        <taxon>Actinomycetes</taxon>
        <taxon>Micrococcales</taxon>
        <taxon>Microbacteriaceae</taxon>
        <taxon>Agromyces</taxon>
    </lineage>
</organism>
<evidence type="ECO:0000259" key="8">
    <source>
        <dbReference type="SMART" id="SM00852"/>
    </source>
</evidence>
<dbReference type="SUPFAM" id="SSF63882">
    <property type="entry name" value="MoeA N-terminal region -like"/>
    <property type="match status" value="1"/>
</dbReference>
<dbReference type="PROSITE" id="PS01078">
    <property type="entry name" value="MOCF_BIOSYNTHESIS_1"/>
    <property type="match status" value="1"/>
</dbReference>
<dbReference type="SUPFAM" id="SSF53218">
    <property type="entry name" value="Molybdenum cofactor biosynthesis proteins"/>
    <property type="match status" value="1"/>
</dbReference>
<keyword evidence="4 7" id="KW-0500">Molybdenum</keyword>
<gene>
    <name evidence="9" type="ORF">GCM10009819_18960</name>
</gene>
<evidence type="ECO:0000256" key="2">
    <source>
        <dbReference type="ARBA" id="ARBA00005046"/>
    </source>
</evidence>
<dbReference type="InterPro" id="IPR036135">
    <property type="entry name" value="MoeA_linker/N_sf"/>
</dbReference>
<dbReference type="Gene3D" id="2.40.340.10">
    <property type="entry name" value="MoeA, C-terminal, domain IV"/>
    <property type="match status" value="1"/>
</dbReference>
<keyword evidence="7" id="KW-0808">Transferase</keyword>
<comment type="cofactor">
    <cofactor evidence="7">
        <name>Mg(2+)</name>
        <dbReference type="ChEBI" id="CHEBI:18420"/>
    </cofactor>
</comment>
<dbReference type="CDD" id="cd00887">
    <property type="entry name" value="MoeA"/>
    <property type="match status" value="1"/>
</dbReference>
<dbReference type="Proteomes" id="UP001501196">
    <property type="component" value="Unassembled WGS sequence"/>
</dbReference>
<comment type="pathway">
    <text evidence="2 7">Cofactor biosynthesis; molybdopterin biosynthesis.</text>
</comment>
<dbReference type="InterPro" id="IPR005111">
    <property type="entry name" value="MoeA_C_domain_IV"/>
</dbReference>
<reference evidence="10" key="1">
    <citation type="journal article" date="2019" name="Int. J. Syst. Evol. Microbiol.">
        <title>The Global Catalogue of Microorganisms (GCM) 10K type strain sequencing project: providing services to taxonomists for standard genome sequencing and annotation.</title>
        <authorList>
            <consortium name="The Broad Institute Genomics Platform"/>
            <consortium name="The Broad Institute Genome Sequencing Center for Infectious Disease"/>
            <person name="Wu L."/>
            <person name="Ma J."/>
        </authorList>
    </citation>
    <scope>NUCLEOTIDE SEQUENCE [LARGE SCALE GENOMIC DNA]</scope>
    <source>
        <strain evidence="10">JCM 15672</strain>
    </source>
</reference>
<evidence type="ECO:0000313" key="9">
    <source>
        <dbReference type="EMBL" id="GAA2034817.1"/>
    </source>
</evidence>
<dbReference type="RefSeq" id="WP_344372325.1">
    <property type="nucleotide sequence ID" value="NZ_BAAAPW010000002.1"/>
</dbReference>
<dbReference type="Gene3D" id="3.40.980.10">
    <property type="entry name" value="MoaB/Mog-like domain"/>
    <property type="match status" value="1"/>
</dbReference>
<protein>
    <recommendedName>
        <fullName evidence="7">Molybdopterin molybdenumtransferase</fullName>
        <ecNumber evidence="7">2.10.1.1</ecNumber>
    </recommendedName>
</protein>
<evidence type="ECO:0000256" key="5">
    <source>
        <dbReference type="ARBA" id="ARBA00023150"/>
    </source>
</evidence>
<dbReference type="Pfam" id="PF00994">
    <property type="entry name" value="MoCF_biosynth"/>
    <property type="match status" value="1"/>
</dbReference>
<evidence type="ECO:0000256" key="1">
    <source>
        <dbReference type="ARBA" id="ARBA00002901"/>
    </source>
</evidence>
<comment type="catalytic activity">
    <reaction evidence="6">
        <text>adenylyl-molybdopterin + molybdate = Mo-molybdopterin + AMP + H(+)</text>
        <dbReference type="Rhea" id="RHEA:35047"/>
        <dbReference type="ChEBI" id="CHEBI:15378"/>
        <dbReference type="ChEBI" id="CHEBI:36264"/>
        <dbReference type="ChEBI" id="CHEBI:62727"/>
        <dbReference type="ChEBI" id="CHEBI:71302"/>
        <dbReference type="ChEBI" id="CHEBI:456215"/>
        <dbReference type="EC" id="2.10.1.1"/>
    </reaction>
</comment>
<keyword evidence="5 7" id="KW-0501">Molybdenum cofactor biosynthesis</keyword>
<dbReference type="Gene3D" id="3.90.105.10">
    <property type="entry name" value="Molybdopterin biosynthesis moea protein, domain 2"/>
    <property type="match status" value="1"/>
</dbReference>
<dbReference type="InterPro" id="IPR036688">
    <property type="entry name" value="MoeA_C_domain_IV_sf"/>
</dbReference>
<dbReference type="InterPro" id="IPR036425">
    <property type="entry name" value="MoaB/Mog-like_dom_sf"/>
</dbReference>
<keyword evidence="10" id="KW-1185">Reference proteome</keyword>
<dbReference type="SUPFAM" id="SSF63867">
    <property type="entry name" value="MoeA C-terminal domain-like"/>
    <property type="match status" value="1"/>
</dbReference>
<keyword evidence="7" id="KW-0460">Magnesium</keyword>
<proteinExistence type="inferred from homology"/>
<evidence type="ECO:0000313" key="10">
    <source>
        <dbReference type="Proteomes" id="UP001501196"/>
    </source>
</evidence>
<feature type="domain" description="MoaB/Mog" evidence="8">
    <location>
        <begin position="187"/>
        <end position="322"/>
    </location>
</feature>
<dbReference type="InterPro" id="IPR008284">
    <property type="entry name" value="MoCF_biosynth_CS"/>
</dbReference>
<dbReference type="InterPro" id="IPR001453">
    <property type="entry name" value="MoaB/Mog_dom"/>
</dbReference>
<dbReference type="Pfam" id="PF03454">
    <property type="entry name" value="MoeA_C"/>
    <property type="match status" value="1"/>
</dbReference>
<name>A0ABP5FZL0_9MICO</name>
<dbReference type="InterPro" id="IPR038987">
    <property type="entry name" value="MoeA-like"/>
</dbReference>
<keyword evidence="7" id="KW-0479">Metal-binding</keyword>
<evidence type="ECO:0000256" key="6">
    <source>
        <dbReference type="ARBA" id="ARBA00047317"/>
    </source>
</evidence>
<dbReference type="SMART" id="SM00852">
    <property type="entry name" value="MoCF_biosynth"/>
    <property type="match status" value="1"/>
</dbReference>
<comment type="similarity">
    <text evidence="3 7">Belongs to the MoeA family.</text>
</comment>
<comment type="function">
    <text evidence="1 7">Catalyzes the insertion of molybdate into adenylated molybdopterin with the concomitant release of AMP.</text>
</comment>
<dbReference type="Pfam" id="PF03453">
    <property type="entry name" value="MoeA_N"/>
    <property type="match status" value="1"/>
</dbReference>
<dbReference type="PANTHER" id="PTHR10192:SF5">
    <property type="entry name" value="GEPHYRIN"/>
    <property type="match status" value="1"/>
</dbReference>
<sequence length="400" mass="40050">MNGPVDWREARARAAAAAPPPAVEHVALPRALGRVLAEPLVTPIPLPHFASAAMDGWAVRGAGPWRLVESDAATGPDAAPDPDTGLARSVLRPGQAVPIVTGAPVPTGADAILRVEAGGVDGDRLEAVGDVGRRDVSEHRHLRPAGSEAVAGERLLGPGVRLTPPRIALAAATGVDALAVRRRPRVAVVLTGDEVVESGVPGVGRVRDSFRIALPAALESLGAEVVGVVRIPDDTDATRAALSGGDVDLVVTTGGTGRSDADHVRRALDAMGAELLVPSVAIRPGGPTLLARGGGRVVLGLPGNPLAAVLGLVAIGAPLVAAWTGLTPAEAVIRAGAPLAGREGTTGLVPATVAEGVAMPTEFAGAGMLRGLASADVVLAVPPGGAARGERVEALPLPWS</sequence>
<dbReference type="EMBL" id="BAAAPW010000002">
    <property type="protein sequence ID" value="GAA2034817.1"/>
    <property type="molecule type" value="Genomic_DNA"/>
</dbReference>
<accession>A0ABP5FZL0</accession>
<comment type="caution">
    <text evidence="9">The sequence shown here is derived from an EMBL/GenBank/DDBJ whole genome shotgun (WGS) entry which is preliminary data.</text>
</comment>
<evidence type="ECO:0000256" key="4">
    <source>
        <dbReference type="ARBA" id="ARBA00022505"/>
    </source>
</evidence>
<dbReference type="InterPro" id="IPR005110">
    <property type="entry name" value="MoeA_linker/N"/>
</dbReference>
<evidence type="ECO:0000256" key="3">
    <source>
        <dbReference type="ARBA" id="ARBA00010763"/>
    </source>
</evidence>